<name>A0ABV3WPG7_9HYPH</name>
<dbReference type="SUPFAM" id="SSF53697">
    <property type="entry name" value="SIS domain"/>
    <property type="match status" value="1"/>
</dbReference>
<feature type="domain" description="SIS" evidence="1">
    <location>
        <begin position="34"/>
        <end position="212"/>
    </location>
</feature>
<reference evidence="2 3" key="1">
    <citation type="submission" date="2024-01" db="EMBL/GenBank/DDBJ databases">
        <title>New evidence supports the origin of RcGTA from prophage.</title>
        <authorList>
            <person name="Xu Y."/>
            <person name="Liu B."/>
            <person name="Chen F."/>
        </authorList>
    </citation>
    <scope>NUCLEOTIDE SEQUENCE [LARGE SCALE GENOMIC DNA]</scope>
    <source>
        <strain evidence="2 3">CBW1107-2</strain>
    </source>
</reference>
<dbReference type="InterPro" id="IPR046348">
    <property type="entry name" value="SIS_dom_sf"/>
</dbReference>
<gene>
    <name evidence="2" type="ORF">V1479_04465</name>
</gene>
<dbReference type="Proteomes" id="UP001559025">
    <property type="component" value="Unassembled WGS sequence"/>
</dbReference>
<dbReference type="PANTHER" id="PTHR30390:SF7">
    <property type="entry name" value="PHOSPHOHEPTOSE ISOMERASE"/>
    <property type="match status" value="1"/>
</dbReference>
<sequence>MNTIQDAYFSDLIARLTALKATLAEPMAQAVDAIVETARRDGLVYVFGTGHSHMLAEEVHFRAGGLALTVPILAGPTMLHEGAVAGTAYERMEGVVGPIMDRYPIGPDDVLFVSSNSGVNAAPLEAARIGKARGATVIAITSVDYSSAAAKGRERLADLADIVLDNGAPPGDAVIGVEGSELKVGPVSTAIGVAIINAIMAGVAACLVGDGNAPIYLSANMPGARENNEQLVARFRPRNPHL</sequence>
<proteinExistence type="predicted"/>
<comment type="caution">
    <text evidence="2">The sequence shown here is derived from an EMBL/GenBank/DDBJ whole genome shotgun (WGS) entry which is preliminary data.</text>
</comment>
<organism evidence="2 3">
    <name type="scientific">Neoaquamicrobium sediminum</name>
    <dbReference type="NCBI Taxonomy" id="1849104"/>
    <lineage>
        <taxon>Bacteria</taxon>
        <taxon>Pseudomonadati</taxon>
        <taxon>Pseudomonadota</taxon>
        <taxon>Alphaproteobacteria</taxon>
        <taxon>Hyphomicrobiales</taxon>
        <taxon>Phyllobacteriaceae</taxon>
        <taxon>Neoaquamicrobium</taxon>
    </lineage>
</organism>
<dbReference type="Pfam" id="PF13580">
    <property type="entry name" value="SIS_2"/>
    <property type="match status" value="1"/>
</dbReference>
<dbReference type="NCBIfam" id="NF002805">
    <property type="entry name" value="PRK02947.1"/>
    <property type="match status" value="1"/>
</dbReference>
<protein>
    <submittedName>
        <fullName evidence="2">SIS domain-containing protein</fullName>
    </submittedName>
</protein>
<evidence type="ECO:0000313" key="3">
    <source>
        <dbReference type="Proteomes" id="UP001559025"/>
    </source>
</evidence>
<dbReference type="RefSeq" id="WP_368801830.1">
    <property type="nucleotide sequence ID" value="NZ_JAZHFV010000001.1"/>
</dbReference>
<evidence type="ECO:0000259" key="1">
    <source>
        <dbReference type="PROSITE" id="PS51464"/>
    </source>
</evidence>
<keyword evidence="3" id="KW-1185">Reference proteome</keyword>
<accession>A0ABV3WPG7</accession>
<dbReference type="PANTHER" id="PTHR30390">
    <property type="entry name" value="SEDOHEPTULOSE 7-PHOSPHATE ISOMERASE / DNAA INITIATOR-ASSOCIATING FACTOR FOR REPLICATION INITIATION"/>
    <property type="match status" value="1"/>
</dbReference>
<dbReference type="InterPro" id="IPR001347">
    <property type="entry name" value="SIS_dom"/>
</dbReference>
<dbReference type="CDD" id="cd05013">
    <property type="entry name" value="SIS_RpiR"/>
    <property type="match status" value="1"/>
</dbReference>
<dbReference type="InterPro" id="IPR050099">
    <property type="entry name" value="SIS_GmhA/DiaA_subfam"/>
</dbReference>
<dbReference type="EMBL" id="JAZHFV010000001">
    <property type="protein sequence ID" value="MEX4006544.1"/>
    <property type="molecule type" value="Genomic_DNA"/>
</dbReference>
<dbReference type="Gene3D" id="3.40.50.10490">
    <property type="entry name" value="Glucose-6-phosphate isomerase like protein, domain 1"/>
    <property type="match status" value="1"/>
</dbReference>
<dbReference type="InterPro" id="IPR035472">
    <property type="entry name" value="RpiR-like_SIS"/>
</dbReference>
<evidence type="ECO:0000313" key="2">
    <source>
        <dbReference type="EMBL" id="MEX4006544.1"/>
    </source>
</evidence>
<dbReference type="PROSITE" id="PS51464">
    <property type="entry name" value="SIS"/>
    <property type="match status" value="1"/>
</dbReference>